<evidence type="ECO:0000313" key="3">
    <source>
        <dbReference type="Proteomes" id="UP000014137"/>
    </source>
</evidence>
<dbReference type="GO" id="GO:0005524">
    <property type="term" value="F:ATP binding"/>
    <property type="evidence" value="ECO:0007669"/>
    <property type="project" value="UniProtKB-KW"/>
</dbReference>
<gene>
    <name evidence="2" type="ORF">B0293_37070</name>
    <name evidence="1" type="ORF">C791_4989</name>
</gene>
<dbReference type="EMBL" id="MUXN01000027">
    <property type="protein sequence ID" value="OOC01912.1"/>
    <property type="molecule type" value="Genomic_DNA"/>
</dbReference>
<dbReference type="EMBL" id="ANMG01000005">
    <property type="protein sequence ID" value="EMD29249.1"/>
    <property type="molecule type" value="Genomic_DNA"/>
</dbReference>
<keyword evidence="2" id="KW-0547">Nucleotide-binding</keyword>
<comment type="caution">
    <text evidence="1">The sequence shown here is derived from an EMBL/GenBank/DDBJ whole genome shotgun (WGS) entry which is preliminary data.</text>
</comment>
<sequence length="106" mass="11358">MRRHRPDACGDLTDDAVMVLDELVTNAVVHGHVCRAVTVDLAAGRVRMEIDDANPRLAHAGEGAGLGLRLVARGASRWGQRCGPEGKTVWAELPLSRSPADHRGES</sequence>
<dbReference type="Proteomes" id="UP000188551">
    <property type="component" value="Unassembled WGS sequence"/>
</dbReference>
<accession>M2P295</accession>
<proteinExistence type="predicted"/>
<reference evidence="1 3" key="1">
    <citation type="submission" date="2012-10" db="EMBL/GenBank/DDBJ databases">
        <title>Genome assembly of Amycolatopsis azurea DSM 43854.</title>
        <authorList>
            <person name="Khatri I."/>
            <person name="Kaur I."/>
            <person name="Subramanian S."/>
            <person name="Mayilraj S."/>
        </authorList>
    </citation>
    <scope>NUCLEOTIDE SEQUENCE [LARGE SCALE GENOMIC DNA]</scope>
    <source>
        <strain evidence="1 3">DSM 43854</strain>
    </source>
</reference>
<dbReference type="PANTHER" id="PTHR35526:SF3">
    <property type="entry name" value="ANTI-SIGMA-F FACTOR RSBW"/>
    <property type="match status" value="1"/>
</dbReference>
<name>M2P295_9PSEU</name>
<dbReference type="PATRIC" id="fig|1238180.3.peg.975"/>
<dbReference type="CDD" id="cd16936">
    <property type="entry name" value="HATPase_RsbW-like"/>
    <property type="match status" value="1"/>
</dbReference>
<dbReference type="AlphaFoldDB" id="M2P295"/>
<protein>
    <submittedName>
        <fullName evidence="2">ATP-binding protein</fullName>
    </submittedName>
</protein>
<dbReference type="PANTHER" id="PTHR35526">
    <property type="entry name" value="ANTI-SIGMA-F FACTOR RSBW-RELATED"/>
    <property type="match status" value="1"/>
</dbReference>
<dbReference type="InterPro" id="IPR050267">
    <property type="entry name" value="Anti-sigma-factor_SerPK"/>
</dbReference>
<reference evidence="2 4" key="2">
    <citation type="submission" date="2017-02" db="EMBL/GenBank/DDBJ databases">
        <title>Amycolatopsis azurea DSM 43854 draft genome.</title>
        <authorList>
            <person name="Mayilraj S."/>
        </authorList>
    </citation>
    <scope>NUCLEOTIDE SEQUENCE [LARGE SCALE GENOMIC DNA]</scope>
    <source>
        <strain evidence="2 4">DSM 43854</strain>
    </source>
</reference>
<dbReference type="InterPro" id="IPR036890">
    <property type="entry name" value="HATPase_C_sf"/>
</dbReference>
<evidence type="ECO:0000313" key="2">
    <source>
        <dbReference type="EMBL" id="OOC01912.1"/>
    </source>
</evidence>
<dbReference type="Gene3D" id="3.30.565.10">
    <property type="entry name" value="Histidine kinase-like ATPase, C-terminal domain"/>
    <property type="match status" value="1"/>
</dbReference>
<keyword evidence="4" id="KW-1185">Reference proteome</keyword>
<dbReference type="Proteomes" id="UP000014137">
    <property type="component" value="Unassembled WGS sequence"/>
</dbReference>
<keyword evidence="2" id="KW-0067">ATP-binding</keyword>
<evidence type="ECO:0000313" key="4">
    <source>
        <dbReference type="Proteomes" id="UP000188551"/>
    </source>
</evidence>
<evidence type="ECO:0000313" key="1">
    <source>
        <dbReference type="EMBL" id="EMD29249.1"/>
    </source>
</evidence>
<organism evidence="1 3">
    <name type="scientific">Amycolatopsis azurea DSM 43854</name>
    <dbReference type="NCBI Taxonomy" id="1238180"/>
    <lineage>
        <taxon>Bacteria</taxon>
        <taxon>Bacillati</taxon>
        <taxon>Actinomycetota</taxon>
        <taxon>Actinomycetes</taxon>
        <taxon>Pseudonocardiales</taxon>
        <taxon>Pseudonocardiaceae</taxon>
        <taxon>Amycolatopsis</taxon>
    </lineage>
</organism>
<dbReference type="SUPFAM" id="SSF55874">
    <property type="entry name" value="ATPase domain of HSP90 chaperone/DNA topoisomerase II/histidine kinase"/>
    <property type="match status" value="1"/>
</dbReference>